<feature type="transmembrane region" description="Helical" evidence="2">
    <location>
        <begin position="672"/>
        <end position="698"/>
    </location>
</feature>
<comment type="caution">
    <text evidence="3">The sequence shown here is derived from an EMBL/GenBank/DDBJ whole genome shotgun (WGS) entry which is preliminary data.</text>
</comment>
<evidence type="ECO:0000256" key="1">
    <source>
        <dbReference type="SAM" id="MobiDB-lite"/>
    </source>
</evidence>
<keyword evidence="2" id="KW-0812">Transmembrane</keyword>
<feature type="region of interest" description="Disordered" evidence="1">
    <location>
        <begin position="1"/>
        <end position="81"/>
    </location>
</feature>
<name>A0AAD9HZ59_9PEZI</name>
<feature type="compositionally biased region" description="Basic and acidic residues" evidence="1">
    <location>
        <begin position="544"/>
        <end position="556"/>
    </location>
</feature>
<evidence type="ECO:0000313" key="3">
    <source>
        <dbReference type="EMBL" id="KAK2068254.1"/>
    </source>
</evidence>
<feature type="region of interest" description="Disordered" evidence="1">
    <location>
        <begin position="455"/>
        <end position="477"/>
    </location>
</feature>
<sequence length="720" mass="80246">MRRTSGRAAIQRRSSRLLRTPTATEARSEREESLGLRGGAAGDADDDGANDSHVHDPDYGDDLDDHGRSRPRSRAAGNAYRASKIELPGKVRGVTKLANYRPMDYEYMSVEKSDTHEQKMVKLGIDESLLAPAPPHDPLAKWIGPRRGLVELSVTHDPVRQLVGGSAVRGKLWRPTQLRFRNAWPDGELVDDWYKMVYLDLYLRTRRFANRYFGVTDRRTFMGDLPTLGRFDSYWTRGLSDEFMYHASQVARQDNKCGGWEQLLISPETRPLLVQGIIALVLQNSVFDKLLFGASDKAQKVLDDSDALTIRMDGYQRTDLRSQTVRALMMHNTLTEFFWPAVDTLTTQITTLMLPLIKMLDAAFPQSRDTSLRCIYQDLHHIVAEAGYLSIGIRQSRTIFRFSWPEPGQSWDMDQDHSSGAVYDRSKAAAAEEDREHKRLWDEKHKATLAEQAARAKRLHDGKIKVPAGGAGGERVAPATNAATAALASVRSRPVRAMTADVQQGHATNTNAGDGDAAPPLDTPGPRRRGRPRRDTTNKSSGETGKERPATREASRRRSKSRKRTEGGAGFETARDAGGTTRPDWDHMYTPPSRVANVQIVMAPMLQRLTPHGPIGAARGVTQEKLMLAQVVYYCGRGDQGAEYAEAGPTLQQHVSGRRRASWLTPRRWFRLLAWLLSRLACLAVLGFAVFSGLTLLYGSADRAWEVLQAVAAPLFGREP</sequence>
<gene>
    <name evidence="3" type="ORF">P8C59_002903</name>
</gene>
<feature type="region of interest" description="Disordered" evidence="1">
    <location>
        <begin position="506"/>
        <end position="590"/>
    </location>
</feature>
<keyword evidence="4" id="KW-1185">Reference proteome</keyword>
<keyword evidence="2" id="KW-0472">Membrane</keyword>
<accession>A0AAD9HZ59</accession>
<dbReference type="AlphaFoldDB" id="A0AAD9HZ59"/>
<dbReference type="EMBL" id="JAQQPM010000002">
    <property type="protein sequence ID" value="KAK2068254.1"/>
    <property type="molecule type" value="Genomic_DNA"/>
</dbReference>
<organism evidence="3 4">
    <name type="scientific">Phyllachora maydis</name>
    <dbReference type="NCBI Taxonomy" id="1825666"/>
    <lineage>
        <taxon>Eukaryota</taxon>
        <taxon>Fungi</taxon>
        <taxon>Dikarya</taxon>
        <taxon>Ascomycota</taxon>
        <taxon>Pezizomycotina</taxon>
        <taxon>Sordariomycetes</taxon>
        <taxon>Sordariomycetidae</taxon>
        <taxon>Phyllachorales</taxon>
        <taxon>Phyllachoraceae</taxon>
        <taxon>Phyllachora</taxon>
    </lineage>
</organism>
<protein>
    <submittedName>
        <fullName evidence="3">Uncharacterized protein</fullName>
    </submittedName>
</protein>
<dbReference type="Proteomes" id="UP001217918">
    <property type="component" value="Unassembled WGS sequence"/>
</dbReference>
<proteinExistence type="predicted"/>
<evidence type="ECO:0000313" key="4">
    <source>
        <dbReference type="Proteomes" id="UP001217918"/>
    </source>
</evidence>
<keyword evidence="2" id="KW-1133">Transmembrane helix</keyword>
<reference evidence="3" key="1">
    <citation type="journal article" date="2023" name="Mol. Plant Microbe Interact.">
        <title>Elucidating the Obligate Nature and Biological Capacity of an Invasive Fungal Corn Pathogen.</title>
        <authorList>
            <person name="MacCready J.S."/>
            <person name="Roggenkamp E.M."/>
            <person name="Gdanetz K."/>
            <person name="Chilvers M.I."/>
        </authorList>
    </citation>
    <scope>NUCLEOTIDE SEQUENCE</scope>
    <source>
        <strain evidence="3">PM02</strain>
    </source>
</reference>
<evidence type="ECO:0000256" key="2">
    <source>
        <dbReference type="SAM" id="Phobius"/>
    </source>
</evidence>